<dbReference type="GO" id="GO:0003676">
    <property type="term" value="F:nucleic acid binding"/>
    <property type="evidence" value="ECO:0007669"/>
    <property type="project" value="InterPro"/>
</dbReference>
<gene>
    <name evidence="6" type="ORF">APY09_09055</name>
</gene>
<dbReference type="GO" id="GO:0005524">
    <property type="term" value="F:ATP binding"/>
    <property type="evidence" value="ECO:0007669"/>
    <property type="project" value="UniProtKB-KW"/>
</dbReference>
<evidence type="ECO:0000313" key="6">
    <source>
        <dbReference type="EMBL" id="KSW10633.1"/>
    </source>
</evidence>
<dbReference type="InterPro" id="IPR014001">
    <property type="entry name" value="Helicase_ATP-bd"/>
</dbReference>
<dbReference type="AlphaFoldDB" id="A0A0V8RRK0"/>
<dbReference type="InterPro" id="IPR014013">
    <property type="entry name" value="Helic_SF1/SF2_ATP-bd_DinG/Rad3"/>
</dbReference>
<keyword evidence="3" id="KW-0067">ATP-binding</keyword>
<evidence type="ECO:0000313" key="7">
    <source>
        <dbReference type="Proteomes" id="UP000054686"/>
    </source>
</evidence>
<dbReference type="SUPFAM" id="SSF52540">
    <property type="entry name" value="P-loop containing nucleoside triphosphate hydrolases"/>
    <property type="match status" value="1"/>
</dbReference>
<dbReference type="InterPro" id="IPR006555">
    <property type="entry name" value="ATP-dep_Helicase_C"/>
</dbReference>
<dbReference type="PROSITE" id="PS51193">
    <property type="entry name" value="HELICASE_ATP_BIND_2"/>
    <property type="match status" value="1"/>
</dbReference>
<dbReference type="SMART" id="SM00487">
    <property type="entry name" value="DEXDc"/>
    <property type="match status" value="1"/>
</dbReference>
<dbReference type="Proteomes" id="UP000054686">
    <property type="component" value="Unassembled WGS sequence"/>
</dbReference>
<comment type="similarity">
    <text evidence="4">Belongs to the helicase family. DinG subfamily.</text>
</comment>
<evidence type="ECO:0000256" key="2">
    <source>
        <dbReference type="ARBA" id="ARBA00022801"/>
    </source>
</evidence>
<dbReference type="Pfam" id="PF13307">
    <property type="entry name" value="Helicase_C_2"/>
    <property type="match status" value="1"/>
</dbReference>
<dbReference type="InterPro" id="IPR045028">
    <property type="entry name" value="DinG/Rad3-like"/>
</dbReference>
<proteinExistence type="inferred from homology"/>
<keyword evidence="1" id="KW-0547">Nucleotide-binding</keyword>
<dbReference type="PANTHER" id="PTHR11472:SF34">
    <property type="entry name" value="REGULATOR OF TELOMERE ELONGATION HELICASE 1"/>
    <property type="match status" value="1"/>
</dbReference>
<dbReference type="PANTHER" id="PTHR11472">
    <property type="entry name" value="DNA REPAIR DEAD HELICASE RAD3/XP-D SUBFAMILY MEMBER"/>
    <property type="match status" value="1"/>
</dbReference>
<dbReference type="SMART" id="SM00491">
    <property type="entry name" value="HELICc2"/>
    <property type="match status" value="1"/>
</dbReference>
<sequence>MSADLVEASGRVLDVVVAQMGGSPREGQASMVAEGAAALEDRQHLLVQAGTGTGKSVGYLVPLLTYCATNGVRGVVSTATLALQRQILVKDAPVVVDAVASVTGARLKVAVLKGWSNYACLHKLDGGYPTEGTLFEDQDVSVGPTGELGKEILRIREWISETTTGDRDDLVPGVSDRAWHHASVAKPECLGKHCPLIDECFAQAARQEAADADVVVTNHSLFGINACGEGELFGEYDAVVIDEAHELADRVRSQAAADLTVARVSRVARSLRSNLSIDSTDLDEAGAGLGAAMAPLEAGLLEYRPSALVDAMIVLDGTARRASHEVSEAQGEPAAKLLARAAIDELIGALDAWGRDPDQSIAYITKDESDNARLTVGPLDVSAAIGGTGIGERPAILTSATLALGGNFDFMAAQAGMAVSGVPWHGIDVGSPFDHGRQGIRYVATHLPLPGRDGPSEELLDELVELAQASGGGVLALFASRRGAMAGAQALRERTDLTVYLQGEETLAQLIQRFREERDSCLVGTMSLWQGVDVAGDACRLVVIDKIPFPRPDDPVSRARSMDVERRGGNGFVSVSLTHAALMMAQGVGRLLRSTDDRGVVAILDPRVVIKRYGGFIMRSLPAMWPTTDPEVVRGALRRLAKGSDQ</sequence>
<comment type="caution">
    <text evidence="6">The sequence shown here is derived from an EMBL/GenBank/DDBJ whole genome shotgun (WGS) entry which is preliminary data.</text>
</comment>
<evidence type="ECO:0000256" key="3">
    <source>
        <dbReference type="ARBA" id="ARBA00022840"/>
    </source>
</evidence>
<dbReference type="InterPro" id="IPR027417">
    <property type="entry name" value="P-loop_NTPase"/>
</dbReference>
<evidence type="ECO:0000259" key="5">
    <source>
        <dbReference type="PROSITE" id="PS51193"/>
    </source>
</evidence>
<dbReference type="Gene3D" id="3.40.50.300">
    <property type="entry name" value="P-loop containing nucleotide triphosphate hydrolases"/>
    <property type="match status" value="2"/>
</dbReference>
<keyword evidence="6" id="KW-0347">Helicase</keyword>
<dbReference type="GO" id="GO:0016818">
    <property type="term" value="F:hydrolase activity, acting on acid anhydrides, in phosphorus-containing anhydrides"/>
    <property type="evidence" value="ECO:0007669"/>
    <property type="project" value="InterPro"/>
</dbReference>
<dbReference type="EMBL" id="LLVT01000003">
    <property type="protein sequence ID" value="KSW10633.1"/>
    <property type="molecule type" value="Genomic_DNA"/>
</dbReference>
<reference evidence="6 7" key="1">
    <citation type="submission" date="2015-10" db="EMBL/GenBank/DDBJ databases">
        <title>Draft Genome of Actinomyces odontolyticus subsp. actinosynbacter strain XH001.</title>
        <authorList>
            <person name="Mclean J.S."/>
            <person name="He X."/>
        </authorList>
    </citation>
    <scope>NUCLEOTIDE SEQUENCE [LARGE SCALE GENOMIC DNA]</scope>
    <source>
        <strain evidence="6 7">XH001</strain>
    </source>
</reference>
<accession>A0A0V8RRK0</accession>
<dbReference type="GO" id="GO:0006139">
    <property type="term" value="P:nucleobase-containing compound metabolic process"/>
    <property type="evidence" value="ECO:0007669"/>
    <property type="project" value="InterPro"/>
</dbReference>
<feature type="domain" description="Helicase ATP-binding" evidence="5">
    <location>
        <begin position="14"/>
        <end position="300"/>
    </location>
</feature>
<evidence type="ECO:0000256" key="4">
    <source>
        <dbReference type="ARBA" id="ARBA00038058"/>
    </source>
</evidence>
<organism evidence="6 7">
    <name type="scientific">Schaalia odontolytica</name>
    <dbReference type="NCBI Taxonomy" id="1660"/>
    <lineage>
        <taxon>Bacteria</taxon>
        <taxon>Bacillati</taxon>
        <taxon>Actinomycetota</taxon>
        <taxon>Actinomycetes</taxon>
        <taxon>Actinomycetales</taxon>
        <taxon>Actinomycetaceae</taxon>
        <taxon>Schaalia</taxon>
    </lineage>
</organism>
<protein>
    <submittedName>
        <fullName evidence="6">ATP-dependent helicase</fullName>
    </submittedName>
</protein>
<dbReference type="RefSeq" id="WP_060567486.1">
    <property type="nucleotide sequence ID" value="NZ_CP040006.1"/>
</dbReference>
<keyword evidence="2" id="KW-0378">Hydrolase</keyword>
<name>A0A0V8RRK0_9ACTO</name>
<dbReference type="OrthoDB" id="9805194at2"/>
<evidence type="ECO:0000256" key="1">
    <source>
        <dbReference type="ARBA" id="ARBA00022741"/>
    </source>
</evidence>
<dbReference type="GO" id="GO:0003678">
    <property type="term" value="F:DNA helicase activity"/>
    <property type="evidence" value="ECO:0007669"/>
    <property type="project" value="TreeGrafter"/>
</dbReference>